<gene>
    <name evidence="4" type="ORF">BN55_00750</name>
</gene>
<evidence type="ECO:0000313" key="4">
    <source>
        <dbReference type="EMBL" id="CCI81865.1"/>
    </source>
</evidence>
<keyword evidence="5" id="KW-1185">Reference proteome</keyword>
<dbReference type="STRING" id="1423758.FC41_GL000928"/>
<keyword evidence="1 2" id="KW-0238">DNA-binding</keyword>
<protein>
    <recommendedName>
        <fullName evidence="3">HTH tetR-type domain-containing protein</fullName>
    </recommendedName>
</protein>
<comment type="caution">
    <text evidence="4">The sequence shown here is derived from an EMBL/GenBank/DDBJ whole genome shotgun (WGS) entry which is preliminary data.</text>
</comment>
<dbReference type="Gene3D" id="1.10.357.10">
    <property type="entry name" value="Tetracycline Repressor, domain 2"/>
    <property type="match status" value="1"/>
</dbReference>
<feature type="DNA-binding region" description="H-T-H motif" evidence="2">
    <location>
        <begin position="46"/>
        <end position="65"/>
    </location>
</feature>
<name>I7KH70_9LACO</name>
<dbReference type="InterPro" id="IPR001647">
    <property type="entry name" value="HTH_TetR"/>
</dbReference>
<evidence type="ECO:0000256" key="2">
    <source>
        <dbReference type="PROSITE-ProRule" id="PRU00335"/>
    </source>
</evidence>
<reference evidence="4 5" key="1">
    <citation type="submission" date="2012-06" db="EMBL/GenBank/DDBJ databases">
        <title>Draft Genome Sequence of Lactobacillus hominis Strain CRBIP 24.179T, isolated from human intestine.</title>
        <authorList>
            <person name="Cousin S."/>
            <person name="Ma L."/>
            <person name="Bizet C."/>
            <person name="Loux V."/>
            <person name="Bouchier C."/>
            <person name="Clermont D."/>
            <person name="Creno S."/>
        </authorList>
    </citation>
    <scope>NUCLEOTIDE SEQUENCE [LARGE SCALE GENOMIC DNA]</scope>
    <source>
        <strain evidence="5">CRBIP 24.179T</strain>
    </source>
</reference>
<accession>I7KH70</accession>
<dbReference type="PROSITE" id="PS50977">
    <property type="entry name" value="HTH_TETR_2"/>
    <property type="match status" value="1"/>
</dbReference>
<dbReference type="Proteomes" id="UP000009320">
    <property type="component" value="Unassembled WGS sequence"/>
</dbReference>
<feature type="domain" description="HTH tetR-type" evidence="3">
    <location>
        <begin position="23"/>
        <end position="83"/>
    </location>
</feature>
<dbReference type="InterPro" id="IPR009057">
    <property type="entry name" value="Homeodomain-like_sf"/>
</dbReference>
<sequence length="118" mass="13584">MISKSFLDLFLLIIRKLITPMTTSAQQALHQDLITLLNTKKINQVSIKELTQTSNVARSTFYAYYDNIDNLLEEVEDTFIENLNTLDQGITDPAANNFTYFYEVLSYVEKIAICCQPY</sequence>
<evidence type="ECO:0000313" key="5">
    <source>
        <dbReference type="Proteomes" id="UP000009320"/>
    </source>
</evidence>
<proteinExistence type="predicted"/>
<evidence type="ECO:0000256" key="1">
    <source>
        <dbReference type="ARBA" id="ARBA00023125"/>
    </source>
</evidence>
<dbReference type="GO" id="GO:0003677">
    <property type="term" value="F:DNA binding"/>
    <property type="evidence" value="ECO:0007669"/>
    <property type="project" value="UniProtKB-UniRule"/>
</dbReference>
<organism evidence="4 5">
    <name type="scientific">Lactobacillus hominis DSM 23910 = CRBIP 24.179</name>
    <dbReference type="NCBI Taxonomy" id="1423758"/>
    <lineage>
        <taxon>Bacteria</taxon>
        <taxon>Bacillati</taxon>
        <taxon>Bacillota</taxon>
        <taxon>Bacilli</taxon>
        <taxon>Lactobacillales</taxon>
        <taxon>Lactobacillaceae</taxon>
        <taxon>Lactobacillus</taxon>
    </lineage>
</organism>
<dbReference type="AlphaFoldDB" id="I7KH70"/>
<dbReference type="SUPFAM" id="SSF46689">
    <property type="entry name" value="Homeodomain-like"/>
    <property type="match status" value="1"/>
</dbReference>
<evidence type="ECO:0000259" key="3">
    <source>
        <dbReference type="PROSITE" id="PS50977"/>
    </source>
</evidence>
<dbReference type="EMBL" id="CAKE01000010">
    <property type="protein sequence ID" value="CCI81865.1"/>
    <property type="molecule type" value="Genomic_DNA"/>
</dbReference>